<proteinExistence type="predicted"/>
<protein>
    <submittedName>
        <fullName evidence="1">Uncharacterized protein</fullName>
    </submittedName>
</protein>
<organism evidence="1 3">
    <name type="scientific">Catenibacterium mitsuokai</name>
    <dbReference type="NCBI Taxonomy" id="100886"/>
    <lineage>
        <taxon>Bacteria</taxon>
        <taxon>Bacillati</taxon>
        <taxon>Bacillota</taxon>
        <taxon>Erysipelotrichia</taxon>
        <taxon>Erysipelotrichales</taxon>
        <taxon>Coprobacillaceae</taxon>
        <taxon>Catenibacterium</taxon>
    </lineage>
</organism>
<dbReference type="EMBL" id="JAHOEF010000014">
    <property type="protein sequence ID" value="MBV3382295.1"/>
    <property type="molecule type" value="Genomic_DNA"/>
</dbReference>
<dbReference type="Proteomes" id="UP001197492">
    <property type="component" value="Unassembled WGS sequence"/>
</dbReference>
<evidence type="ECO:0000313" key="1">
    <source>
        <dbReference type="EMBL" id="MBV3382295.1"/>
    </source>
</evidence>
<reference evidence="1 4" key="1">
    <citation type="submission" date="2021-06" db="EMBL/GenBank/DDBJ databases">
        <title>Collection of gut derived symbiotic bacterial strains cultured from healthy donors.</title>
        <authorList>
            <person name="Lin H."/>
            <person name="Littmann E."/>
            <person name="Pamer E.G."/>
        </authorList>
    </citation>
    <scope>NUCLEOTIDE SEQUENCE</scope>
    <source>
        <strain evidence="2 4">MSK.21.70</strain>
        <strain evidence="1">MSK.21.82</strain>
    </source>
</reference>
<dbReference type="AlphaFoldDB" id="A0AAW4MQA5"/>
<comment type="caution">
    <text evidence="1">The sequence shown here is derived from an EMBL/GenBank/DDBJ whole genome shotgun (WGS) entry which is preliminary data.</text>
</comment>
<dbReference type="RefSeq" id="WP_217747261.1">
    <property type="nucleotide sequence ID" value="NZ_JAHOEB010000015.1"/>
</dbReference>
<sequence length="298" mass="34560">MQREFEMVVQTSAATQSLRYLLKSGDMTCITKGEITKRLEAAVLLQELSFQAVMTSGEVVEDMLENNYEDYDEALRDSLKTHGITFKDYTFAVTYKYDEEAVFKPFFSRQYGADLGFSLPLVDDMKYANMCVCLALIKLSREYVRTSVGITHDYTDVKPSIHLTFKPGIFLPKLITEKPYTELTFNAVYAAIYKLRAAIRFFSYDHTEEAYKKWIDVIEEMSTRPYDGILDDLDELDYVPSQKEELYVYEDKVNGGGTVQCLNNSFYALILWAAILTKVMNEQFLYETNYPDMNLWDY</sequence>
<keyword evidence="4" id="KW-1185">Reference proteome</keyword>
<dbReference type="Proteomes" id="UP001196408">
    <property type="component" value="Unassembled WGS sequence"/>
</dbReference>
<gene>
    <name evidence="1" type="ORF">KSV97_03425</name>
    <name evidence="2" type="ORF">KSW06_03605</name>
</gene>
<evidence type="ECO:0000313" key="2">
    <source>
        <dbReference type="EMBL" id="MBV3392353.1"/>
    </source>
</evidence>
<accession>A0AAW4MQA5</accession>
<dbReference type="GeneID" id="301323957"/>
<name>A0AAW4MQA5_9FIRM</name>
<evidence type="ECO:0000313" key="4">
    <source>
        <dbReference type="Proteomes" id="UP001197492"/>
    </source>
</evidence>
<evidence type="ECO:0000313" key="3">
    <source>
        <dbReference type="Proteomes" id="UP001196408"/>
    </source>
</evidence>
<dbReference type="EMBL" id="JAHOEL010000015">
    <property type="protein sequence ID" value="MBV3392353.1"/>
    <property type="molecule type" value="Genomic_DNA"/>
</dbReference>